<dbReference type="FunFam" id="3.60.40.10:FF:000291">
    <property type="entry name" value="Protein phosphatase 2C 50"/>
    <property type="match status" value="1"/>
</dbReference>
<dbReference type="PROSITE" id="PS51746">
    <property type="entry name" value="PPM_2"/>
    <property type="match status" value="1"/>
</dbReference>
<dbReference type="PANTHER" id="PTHR47992">
    <property type="entry name" value="PROTEIN PHOSPHATASE"/>
    <property type="match status" value="1"/>
</dbReference>
<proteinExistence type="predicted"/>
<dbReference type="EMBL" id="JBDFQZ010000012">
    <property type="protein sequence ID" value="KAK9672715.1"/>
    <property type="molecule type" value="Genomic_DNA"/>
</dbReference>
<evidence type="ECO:0000256" key="1">
    <source>
        <dbReference type="SAM" id="MobiDB-lite"/>
    </source>
</evidence>
<dbReference type="SMART" id="SM00332">
    <property type="entry name" value="PP2Cc"/>
    <property type="match status" value="1"/>
</dbReference>
<dbReference type="SUPFAM" id="SSF81606">
    <property type="entry name" value="PP2C-like"/>
    <property type="match status" value="1"/>
</dbReference>
<protein>
    <recommendedName>
        <fullName evidence="2">PPM-type phosphatase domain-containing protein</fullName>
    </recommendedName>
</protein>
<organism evidence="3 4">
    <name type="scientific">Saponaria officinalis</name>
    <name type="common">Common soapwort</name>
    <name type="synonym">Lychnis saponaria</name>
    <dbReference type="NCBI Taxonomy" id="3572"/>
    <lineage>
        <taxon>Eukaryota</taxon>
        <taxon>Viridiplantae</taxon>
        <taxon>Streptophyta</taxon>
        <taxon>Embryophyta</taxon>
        <taxon>Tracheophyta</taxon>
        <taxon>Spermatophyta</taxon>
        <taxon>Magnoliopsida</taxon>
        <taxon>eudicotyledons</taxon>
        <taxon>Gunneridae</taxon>
        <taxon>Pentapetalae</taxon>
        <taxon>Caryophyllales</taxon>
        <taxon>Caryophyllaceae</taxon>
        <taxon>Caryophylleae</taxon>
        <taxon>Saponaria</taxon>
    </lineage>
</organism>
<dbReference type="Proteomes" id="UP001443914">
    <property type="component" value="Unassembled WGS sequence"/>
</dbReference>
<sequence length="260" mass="28070">MRVSLPRATDPNPQLRRQTSDSAASPVSHEQDEEGVLWKQALKRTFIRMDDVALTTCSCGASAADGCDCRDYTPALVGSTAVVAVVTHDKIIVANCGDSRAVLCRGRGHDIPLSADHKPDRPDELARIEAAGGRVMYLHGARVQGVLAMSRAIGDKFLKPIVISEPEITITRRDQEDECLILASDGLWHVVPNHRACKVAFQGLQQGNLAIDHILDAACTGLEEECSTLSARVTVLLTRLALGKDSTDNISVVVVDLKSR</sequence>
<dbReference type="AlphaFoldDB" id="A0AAW1H9H1"/>
<dbReference type="Pfam" id="PF00481">
    <property type="entry name" value="PP2C"/>
    <property type="match status" value="1"/>
</dbReference>
<dbReference type="GO" id="GO:0004722">
    <property type="term" value="F:protein serine/threonine phosphatase activity"/>
    <property type="evidence" value="ECO:0007669"/>
    <property type="project" value="InterPro"/>
</dbReference>
<feature type="domain" description="PPM-type phosphatase" evidence="2">
    <location>
        <begin position="1"/>
        <end position="257"/>
    </location>
</feature>
<gene>
    <name evidence="3" type="ORF">RND81_12G119300</name>
</gene>
<evidence type="ECO:0000313" key="4">
    <source>
        <dbReference type="Proteomes" id="UP001443914"/>
    </source>
</evidence>
<accession>A0AAW1H9H1</accession>
<dbReference type="InterPro" id="IPR001932">
    <property type="entry name" value="PPM-type_phosphatase-like_dom"/>
</dbReference>
<reference evidence="3" key="1">
    <citation type="submission" date="2024-03" db="EMBL/GenBank/DDBJ databases">
        <title>WGS assembly of Saponaria officinalis var. Norfolk2.</title>
        <authorList>
            <person name="Jenkins J."/>
            <person name="Shu S."/>
            <person name="Grimwood J."/>
            <person name="Barry K."/>
            <person name="Goodstein D."/>
            <person name="Schmutz J."/>
            <person name="Leebens-Mack J."/>
            <person name="Osbourn A."/>
        </authorList>
    </citation>
    <scope>NUCLEOTIDE SEQUENCE [LARGE SCALE GENOMIC DNA]</scope>
    <source>
        <strain evidence="3">JIC</strain>
    </source>
</reference>
<dbReference type="InterPro" id="IPR036457">
    <property type="entry name" value="PPM-type-like_dom_sf"/>
</dbReference>
<dbReference type="CDD" id="cd00143">
    <property type="entry name" value="PP2Cc"/>
    <property type="match status" value="1"/>
</dbReference>
<evidence type="ECO:0000259" key="2">
    <source>
        <dbReference type="PROSITE" id="PS51746"/>
    </source>
</evidence>
<dbReference type="InterPro" id="IPR015655">
    <property type="entry name" value="PP2C"/>
</dbReference>
<feature type="region of interest" description="Disordered" evidence="1">
    <location>
        <begin position="1"/>
        <end position="34"/>
    </location>
</feature>
<comment type="caution">
    <text evidence="3">The sequence shown here is derived from an EMBL/GenBank/DDBJ whole genome shotgun (WGS) entry which is preliminary data.</text>
</comment>
<dbReference type="Gene3D" id="3.60.40.10">
    <property type="entry name" value="PPM-type phosphatase domain"/>
    <property type="match status" value="1"/>
</dbReference>
<name>A0AAW1H9H1_SAPOF</name>
<evidence type="ECO:0000313" key="3">
    <source>
        <dbReference type="EMBL" id="KAK9672715.1"/>
    </source>
</evidence>
<feature type="compositionally biased region" description="Polar residues" evidence="1">
    <location>
        <begin position="11"/>
        <end position="25"/>
    </location>
</feature>
<keyword evidence="4" id="KW-1185">Reference proteome</keyword>